<feature type="transmembrane region" description="Helical" evidence="5">
    <location>
        <begin position="28"/>
        <end position="45"/>
    </location>
</feature>
<dbReference type="AlphaFoldDB" id="A0A6J6V4K7"/>
<comment type="subcellular location">
    <subcellularLocation>
        <location evidence="1">Membrane</location>
        <topology evidence="1">Multi-pass membrane protein</topology>
    </subcellularLocation>
</comment>
<dbReference type="InterPro" id="IPR037185">
    <property type="entry name" value="EmrE-like"/>
</dbReference>
<keyword evidence="4 5" id="KW-0472">Membrane</keyword>
<protein>
    <submittedName>
        <fullName evidence="8">Unannotated protein</fullName>
    </submittedName>
</protein>
<dbReference type="InterPro" id="IPR050638">
    <property type="entry name" value="AA-Vitamin_Transporters"/>
</dbReference>
<keyword evidence="3 5" id="KW-1133">Transmembrane helix</keyword>
<accession>A0A6J6V4K7</accession>
<evidence type="ECO:0000256" key="1">
    <source>
        <dbReference type="ARBA" id="ARBA00004141"/>
    </source>
</evidence>
<dbReference type="EMBL" id="CAFBLJ010000050">
    <property type="protein sequence ID" value="CAB4871971.1"/>
    <property type="molecule type" value="Genomic_DNA"/>
</dbReference>
<gene>
    <name evidence="7" type="ORF">UFOPK2658_00637</name>
    <name evidence="8" type="ORF">UFOPK2880_00543</name>
    <name evidence="9" type="ORF">UFOPK3304_01058</name>
    <name evidence="10" type="ORF">UFOPK3494_01472</name>
    <name evidence="11" type="ORF">UFOPK4134_01005</name>
</gene>
<name>A0A6J6V4K7_9ZZZZ</name>
<feature type="transmembrane region" description="Helical" evidence="5">
    <location>
        <begin position="262"/>
        <end position="278"/>
    </location>
</feature>
<organism evidence="8">
    <name type="scientific">freshwater metagenome</name>
    <dbReference type="NCBI Taxonomy" id="449393"/>
    <lineage>
        <taxon>unclassified sequences</taxon>
        <taxon>metagenomes</taxon>
        <taxon>ecological metagenomes</taxon>
    </lineage>
</organism>
<evidence type="ECO:0000256" key="4">
    <source>
        <dbReference type="ARBA" id="ARBA00023136"/>
    </source>
</evidence>
<evidence type="ECO:0000256" key="5">
    <source>
        <dbReference type="SAM" id="Phobius"/>
    </source>
</evidence>
<evidence type="ECO:0000313" key="8">
    <source>
        <dbReference type="EMBL" id="CAB4766556.1"/>
    </source>
</evidence>
<dbReference type="PANTHER" id="PTHR32322:SF2">
    <property type="entry name" value="EAMA DOMAIN-CONTAINING PROTEIN"/>
    <property type="match status" value="1"/>
</dbReference>
<feature type="transmembrane region" description="Helical" evidence="5">
    <location>
        <begin position="236"/>
        <end position="256"/>
    </location>
</feature>
<feature type="domain" description="EamA" evidence="6">
    <location>
        <begin position="1"/>
        <end position="128"/>
    </location>
</feature>
<dbReference type="GO" id="GO:0016020">
    <property type="term" value="C:membrane"/>
    <property type="evidence" value="ECO:0007669"/>
    <property type="project" value="UniProtKB-SubCell"/>
</dbReference>
<proteinExistence type="predicted"/>
<dbReference type="PANTHER" id="PTHR32322">
    <property type="entry name" value="INNER MEMBRANE TRANSPORTER"/>
    <property type="match status" value="1"/>
</dbReference>
<dbReference type="InterPro" id="IPR000620">
    <property type="entry name" value="EamA_dom"/>
</dbReference>
<evidence type="ECO:0000313" key="11">
    <source>
        <dbReference type="EMBL" id="CAB5031235.1"/>
    </source>
</evidence>
<sequence>MLISASAYSMFTIFGKTVLKELDAVDVLLWRFFIAVPTAWIFIVIRHRRGGPSPFSVAWKPRFAAGLVFGSVSWLGFAALDRMPGALYIVIIYTYPAMVAVGASLLGRPASKHVWIAVAITLVGIALTVPEVLDGAGGATVLGLVLTLGNAVMYATYMIFSERLVRGDQAGDGLVASAWSLTGSLAFAVVIAIIKWPPDFPHTFNGVGSMFGLALISTVIASMGFFLGVRHLGPASAALVATTEPVLTLIWVVVILGDSLKAIQLLGAALVIIGVVWSQRTPGEYATGDPGEVHSTSA</sequence>
<dbReference type="SUPFAM" id="SSF103481">
    <property type="entry name" value="Multidrug resistance efflux transporter EmrE"/>
    <property type="match status" value="2"/>
</dbReference>
<evidence type="ECO:0000313" key="7">
    <source>
        <dbReference type="EMBL" id="CAB4714968.1"/>
    </source>
</evidence>
<feature type="transmembrane region" description="Helical" evidence="5">
    <location>
        <begin position="172"/>
        <end position="194"/>
    </location>
</feature>
<dbReference type="EMBL" id="CAFBMF010000123">
    <property type="protein sequence ID" value="CAB4910207.1"/>
    <property type="molecule type" value="Genomic_DNA"/>
</dbReference>
<evidence type="ECO:0000313" key="9">
    <source>
        <dbReference type="EMBL" id="CAB4871971.1"/>
    </source>
</evidence>
<evidence type="ECO:0000256" key="3">
    <source>
        <dbReference type="ARBA" id="ARBA00022989"/>
    </source>
</evidence>
<dbReference type="Pfam" id="PF00892">
    <property type="entry name" value="EamA"/>
    <property type="match status" value="2"/>
</dbReference>
<dbReference type="EMBL" id="CAEZYH010000017">
    <property type="protein sequence ID" value="CAB4714968.1"/>
    <property type="molecule type" value="Genomic_DNA"/>
</dbReference>
<keyword evidence="2 5" id="KW-0812">Transmembrane</keyword>
<feature type="transmembrane region" description="Helical" evidence="5">
    <location>
        <begin position="206"/>
        <end position="229"/>
    </location>
</feature>
<evidence type="ECO:0000259" key="6">
    <source>
        <dbReference type="Pfam" id="PF00892"/>
    </source>
</evidence>
<reference evidence="8" key="1">
    <citation type="submission" date="2020-05" db="EMBL/GenBank/DDBJ databases">
        <authorList>
            <person name="Chiriac C."/>
            <person name="Salcher M."/>
            <person name="Ghai R."/>
            <person name="Kavagutti S V."/>
        </authorList>
    </citation>
    <scope>NUCLEOTIDE SEQUENCE</scope>
</reference>
<dbReference type="EMBL" id="CAEZZP010000022">
    <property type="protein sequence ID" value="CAB4766556.1"/>
    <property type="molecule type" value="Genomic_DNA"/>
</dbReference>
<evidence type="ECO:0000313" key="10">
    <source>
        <dbReference type="EMBL" id="CAB4910207.1"/>
    </source>
</evidence>
<feature type="transmembrane region" description="Helical" evidence="5">
    <location>
        <begin position="139"/>
        <end position="160"/>
    </location>
</feature>
<feature type="domain" description="EamA" evidence="6">
    <location>
        <begin position="142"/>
        <end position="277"/>
    </location>
</feature>
<feature type="transmembrane region" description="Helical" evidence="5">
    <location>
        <begin position="86"/>
        <end position="107"/>
    </location>
</feature>
<feature type="transmembrane region" description="Helical" evidence="5">
    <location>
        <begin position="57"/>
        <end position="80"/>
    </location>
</feature>
<dbReference type="EMBL" id="CAFBPS010000071">
    <property type="protein sequence ID" value="CAB5031235.1"/>
    <property type="molecule type" value="Genomic_DNA"/>
</dbReference>
<evidence type="ECO:0000256" key="2">
    <source>
        <dbReference type="ARBA" id="ARBA00022692"/>
    </source>
</evidence>
<feature type="transmembrane region" description="Helical" evidence="5">
    <location>
        <begin position="114"/>
        <end position="133"/>
    </location>
</feature>